<organism evidence="2 3">
    <name type="scientific">Simplicispira hankyongi</name>
    <dbReference type="NCBI Taxonomy" id="2315688"/>
    <lineage>
        <taxon>Bacteria</taxon>
        <taxon>Pseudomonadati</taxon>
        <taxon>Pseudomonadota</taxon>
        <taxon>Betaproteobacteria</taxon>
        <taxon>Burkholderiales</taxon>
        <taxon>Comamonadaceae</taxon>
        <taxon>Simplicispira</taxon>
    </lineage>
</organism>
<protein>
    <submittedName>
        <fullName evidence="2">NACHT domain-containing protein</fullName>
    </submittedName>
</protein>
<dbReference type="RefSeq" id="WP_119107750.1">
    <property type="nucleotide sequence ID" value="NZ_QXJC01000001.1"/>
</dbReference>
<gene>
    <name evidence="2" type="ORF">D3F03_02350</name>
</gene>
<sequence>MPVNEAIALASVIRLIQPITKDLYEGAKKIGASGLNRWEQKSSIQKIGRRIKAIEQVRTIWKPEGPISLREFFHPPKFIIDKKAVRITRINELSANAVVVQGIVGQGKSVMMRSLALEELLSNDAKWLPVFLELKDLTPKIGLIQAIFRQLDSYDIDVDDITLDYMFRSGKVALLLDGFDELDQVIVKDVSLEIESLVRKYPELKLIVSSRPGHEIQKSTSLQVLPIAPLAESEYSAFLDRLKVDSKKSLALRQAIKSSPSKISTLITTPLMLTLVVLVYESDSEIPDTLPEFFEGLFQVVFTRHDRQKAHFNRRHHCGLSERKLQQLFEAFSFMTIQLGYTRTISHKQFEEIFESALAYTENIKCELEDFKQDMTKVACLMLEDGSDSISYLHKSILEYYAAAFVRRLDDESANLFYNRILDNPRIWNDVLVFLKSIDGVRHARFYVLPVIADHKECIITPSGKANDGQLALLIRNLYPELGVYYKQQDDGKYHRGAVGDLFSRAGEEIGGFGFLVMDILFKESPEEVSNLEETYGCLPIAVDKVFGVHVPAIMFFKNFGVAKLKESIGVFENRLIRAETEAKAIIAGEEKKKLIFALPVKRSVVQPARD</sequence>
<proteinExistence type="predicted"/>
<evidence type="ECO:0000259" key="1">
    <source>
        <dbReference type="PROSITE" id="PS50837"/>
    </source>
</evidence>
<dbReference type="SUPFAM" id="SSF52540">
    <property type="entry name" value="P-loop containing nucleoside triphosphate hydrolases"/>
    <property type="match status" value="1"/>
</dbReference>
<evidence type="ECO:0000313" key="3">
    <source>
        <dbReference type="Proteomes" id="UP000266302"/>
    </source>
</evidence>
<name>A0A398C957_9BURK</name>
<dbReference type="Pfam" id="PF05729">
    <property type="entry name" value="NACHT"/>
    <property type="match status" value="1"/>
</dbReference>
<dbReference type="Proteomes" id="UP000266302">
    <property type="component" value="Unassembled WGS sequence"/>
</dbReference>
<dbReference type="Gene3D" id="3.40.50.300">
    <property type="entry name" value="P-loop containing nucleotide triphosphate hydrolases"/>
    <property type="match status" value="1"/>
</dbReference>
<dbReference type="InterPro" id="IPR007111">
    <property type="entry name" value="NACHT_NTPase"/>
</dbReference>
<dbReference type="PANTHER" id="PTHR46844">
    <property type="entry name" value="SLR5058 PROTEIN"/>
    <property type="match status" value="1"/>
</dbReference>
<dbReference type="OrthoDB" id="6875580at2"/>
<comment type="caution">
    <text evidence="2">The sequence shown here is derived from an EMBL/GenBank/DDBJ whole genome shotgun (WGS) entry which is preliminary data.</text>
</comment>
<feature type="domain" description="NACHT" evidence="1">
    <location>
        <begin position="96"/>
        <end position="213"/>
    </location>
</feature>
<evidence type="ECO:0000313" key="2">
    <source>
        <dbReference type="EMBL" id="RID99299.1"/>
    </source>
</evidence>
<keyword evidence="3" id="KW-1185">Reference proteome</keyword>
<dbReference type="InterPro" id="IPR027417">
    <property type="entry name" value="P-loop_NTPase"/>
</dbReference>
<reference evidence="2 3" key="1">
    <citation type="submission" date="2018-09" db="EMBL/GenBank/DDBJ databases">
        <title>Draft genome of Simplicispira sp. NY-02.</title>
        <authorList>
            <person name="Im W.T."/>
        </authorList>
    </citation>
    <scope>NUCLEOTIDE SEQUENCE [LARGE SCALE GENOMIC DNA]</scope>
    <source>
        <strain evidence="2 3">NY-02</strain>
    </source>
</reference>
<dbReference type="PANTHER" id="PTHR46844:SF1">
    <property type="entry name" value="SLR5058 PROTEIN"/>
    <property type="match status" value="1"/>
</dbReference>
<accession>A0A398C957</accession>
<dbReference type="EMBL" id="QXJC01000001">
    <property type="protein sequence ID" value="RID99299.1"/>
    <property type="molecule type" value="Genomic_DNA"/>
</dbReference>
<dbReference type="PROSITE" id="PS50837">
    <property type="entry name" value="NACHT"/>
    <property type="match status" value="1"/>
</dbReference>
<dbReference type="AlphaFoldDB" id="A0A398C957"/>